<dbReference type="AlphaFoldDB" id="A0A5Q0BM99"/>
<evidence type="ECO:0000313" key="3">
    <source>
        <dbReference type="Proteomes" id="UP000325755"/>
    </source>
</evidence>
<dbReference type="InterPro" id="IPR036673">
    <property type="entry name" value="Cyanovirin-N_sf"/>
</dbReference>
<dbReference type="Gene3D" id="2.30.60.10">
    <property type="entry name" value="Cyanovirin-N"/>
    <property type="match status" value="1"/>
</dbReference>
<sequence>MSLGNVSAETGQDHYSKPRGLWRPETILKTGRTPKSLMSRKIFEGYVFMTNNNSLPPGSYQNSCTDICIENPGPATIITANCKTINGDTNVSSVYYSYLQSLNIADIANVNGKLIIQMAWSHIPQSNLNVNSALLQSAKSLLQGIYTYIGYAIGGAAGTDYLPISYNISTSNPDTVSQTQYLIHASNNTYVNWINPSLAWASTPNYGELKQYAGTVAQGTASSTAQCWTDCSGFITAIFAYINQQLNIQTVFQNWKLNSSIPEAGCFDPTSGCNNPNPENYYSLITQPGSSNPPNQFQSIALSDLQPGDLIVYASGTESAGDTGHIMLVAAVLVMTAGMVYTLPDNSAHTAGENGGTLVVVIDETQDPHSCDSRGTKPTQTSTNSNGITGLGIGAGMGIIELYESDAAIQFCWSVGANPQSATYPTSAVVLGRAAAA</sequence>
<organism evidence="2 3">
    <name type="scientific">Candidatus Methylospira mobilis</name>
    <dbReference type="NCBI Taxonomy" id="1808979"/>
    <lineage>
        <taxon>Bacteria</taxon>
        <taxon>Pseudomonadati</taxon>
        <taxon>Pseudomonadota</taxon>
        <taxon>Gammaproteobacteria</taxon>
        <taxon>Methylococcales</taxon>
        <taxon>Methylococcaceae</taxon>
        <taxon>Candidatus Methylospira</taxon>
    </lineage>
</organism>
<proteinExistence type="predicted"/>
<keyword evidence="3" id="KW-1185">Reference proteome</keyword>
<feature type="compositionally biased region" description="Polar residues" evidence="1">
    <location>
        <begin position="376"/>
        <end position="386"/>
    </location>
</feature>
<dbReference type="EMBL" id="CP044205">
    <property type="protein sequence ID" value="QFY43381.1"/>
    <property type="molecule type" value="Genomic_DNA"/>
</dbReference>
<evidence type="ECO:0000313" key="2">
    <source>
        <dbReference type="EMBL" id="QFY43381.1"/>
    </source>
</evidence>
<gene>
    <name evidence="2" type="ORF">F6R98_12765</name>
</gene>
<dbReference type="InParanoid" id="A0A5Q0BM99"/>
<name>A0A5Q0BM99_9GAMM</name>
<dbReference type="RefSeq" id="WP_153249363.1">
    <property type="nucleotide sequence ID" value="NZ_CP044205.1"/>
</dbReference>
<dbReference type="Proteomes" id="UP000325755">
    <property type="component" value="Chromosome"/>
</dbReference>
<evidence type="ECO:0000256" key="1">
    <source>
        <dbReference type="SAM" id="MobiDB-lite"/>
    </source>
</evidence>
<feature type="region of interest" description="Disordered" evidence="1">
    <location>
        <begin position="367"/>
        <end position="386"/>
    </location>
</feature>
<dbReference type="OrthoDB" id="280897at2"/>
<protein>
    <submittedName>
        <fullName evidence="2">Uncharacterized protein</fullName>
    </submittedName>
</protein>
<dbReference type="Gene3D" id="3.90.1720.10">
    <property type="entry name" value="endopeptidase domain like (from Nostoc punctiforme)"/>
    <property type="match status" value="1"/>
</dbReference>
<accession>A0A5Q0BM99</accession>
<reference evidence="2 3" key="1">
    <citation type="submission" date="2019-09" db="EMBL/GenBank/DDBJ databases">
        <title>Ecophysiology of the spiral-shaped methanotroph Methylospira mobilis as revealed by the complete genome sequence.</title>
        <authorList>
            <person name="Oshkin I.Y."/>
            <person name="Dedysh S.N."/>
            <person name="Miroshnikov K."/>
            <person name="Danilova O.V."/>
            <person name="Hakobyan A."/>
            <person name="Liesack W."/>
        </authorList>
    </citation>
    <scope>NUCLEOTIDE SEQUENCE [LARGE SCALE GENOMIC DNA]</scope>
    <source>
        <strain evidence="2 3">Shm1</strain>
    </source>
</reference>
<dbReference type="KEGG" id="mmob:F6R98_12765"/>